<dbReference type="InterPro" id="IPR000182">
    <property type="entry name" value="GNAT_dom"/>
</dbReference>
<sequence>MATPDQQPLLIIRVIPASQTYPLRHAVLWPHKPPSYVQLSDDADGQHFGAFVPIGTGTSDNPSESEPISIISLFIDIKTGEARFRKFATAVPWQGKGIGSALLAHTIEAAVQAGAKSIWCDARQSALPFYEKFGMGAEGEVFFKGDVPYLRMSKGLA</sequence>
<dbReference type="OrthoDB" id="410198at2759"/>
<proteinExistence type="predicted"/>
<evidence type="ECO:0000313" key="2">
    <source>
        <dbReference type="EMBL" id="EMR71222.1"/>
    </source>
</evidence>
<dbReference type="PROSITE" id="PS51186">
    <property type="entry name" value="GNAT"/>
    <property type="match status" value="1"/>
</dbReference>
<reference evidence="3" key="1">
    <citation type="journal article" date="2013" name="Genome Announc.">
        <title>Draft genome sequence of the grapevine dieback fungus Eutypa lata UCR-EL1.</title>
        <authorList>
            <person name="Blanco-Ulate B."/>
            <person name="Rolshausen P.E."/>
            <person name="Cantu D."/>
        </authorList>
    </citation>
    <scope>NUCLEOTIDE SEQUENCE [LARGE SCALE GENOMIC DNA]</scope>
    <source>
        <strain evidence="3">UCR-EL1</strain>
    </source>
</reference>
<dbReference type="InterPro" id="IPR016181">
    <property type="entry name" value="Acyl_CoA_acyltransferase"/>
</dbReference>
<dbReference type="Proteomes" id="UP000012174">
    <property type="component" value="Unassembled WGS sequence"/>
</dbReference>
<dbReference type="eggNOG" id="ENOG502S9N7">
    <property type="taxonomic scope" value="Eukaryota"/>
</dbReference>
<accession>M7T3S2</accession>
<name>M7T3S2_EUTLA</name>
<dbReference type="AlphaFoldDB" id="M7T3S2"/>
<dbReference type="OMA" id="WCDARES"/>
<dbReference type="KEGG" id="ela:UCREL1_1740"/>
<dbReference type="SUPFAM" id="SSF55729">
    <property type="entry name" value="Acyl-CoA N-acyltransferases (Nat)"/>
    <property type="match status" value="1"/>
</dbReference>
<protein>
    <submittedName>
        <fullName evidence="2">Putative gnat family protein</fullName>
    </submittedName>
</protein>
<dbReference type="GO" id="GO:0006048">
    <property type="term" value="P:UDP-N-acetylglucosamine biosynthetic process"/>
    <property type="evidence" value="ECO:0007669"/>
    <property type="project" value="UniProtKB-UniPathway"/>
</dbReference>
<dbReference type="HOGENOM" id="CLU_056607_4_0_1"/>
<organism evidence="2 3">
    <name type="scientific">Eutypa lata (strain UCR-EL1)</name>
    <name type="common">Grapevine dieback disease fungus</name>
    <name type="synonym">Eutypa armeniacae</name>
    <dbReference type="NCBI Taxonomy" id="1287681"/>
    <lineage>
        <taxon>Eukaryota</taxon>
        <taxon>Fungi</taxon>
        <taxon>Dikarya</taxon>
        <taxon>Ascomycota</taxon>
        <taxon>Pezizomycotina</taxon>
        <taxon>Sordariomycetes</taxon>
        <taxon>Xylariomycetidae</taxon>
        <taxon>Xylariales</taxon>
        <taxon>Diatrypaceae</taxon>
        <taxon>Eutypa</taxon>
    </lineage>
</organism>
<dbReference type="CDD" id="cd04301">
    <property type="entry name" value="NAT_SF"/>
    <property type="match status" value="1"/>
</dbReference>
<dbReference type="GO" id="GO:0016747">
    <property type="term" value="F:acyltransferase activity, transferring groups other than amino-acyl groups"/>
    <property type="evidence" value="ECO:0007669"/>
    <property type="project" value="InterPro"/>
</dbReference>
<feature type="domain" description="N-acetyltransferase" evidence="1">
    <location>
        <begin position="10"/>
        <end position="157"/>
    </location>
</feature>
<gene>
    <name evidence="2" type="ORF">UCREL1_1740</name>
</gene>
<dbReference type="Pfam" id="PF13673">
    <property type="entry name" value="Acetyltransf_10"/>
    <property type="match status" value="1"/>
</dbReference>
<dbReference type="UniPathway" id="UPA00113">
    <property type="reaction ID" value="UER00529"/>
</dbReference>
<evidence type="ECO:0000259" key="1">
    <source>
        <dbReference type="PROSITE" id="PS51186"/>
    </source>
</evidence>
<keyword evidence="3" id="KW-1185">Reference proteome</keyword>
<dbReference type="EMBL" id="KB705677">
    <property type="protein sequence ID" value="EMR71222.1"/>
    <property type="molecule type" value="Genomic_DNA"/>
</dbReference>
<evidence type="ECO:0000313" key="3">
    <source>
        <dbReference type="Proteomes" id="UP000012174"/>
    </source>
</evidence>
<dbReference type="Gene3D" id="3.40.630.30">
    <property type="match status" value="1"/>
</dbReference>